<keyword evidence="3" id="KW-0378">Hydrolase</keyword>
<keyword evidence="3" id="KW-0326">Glycosidase</keyword>
<dbReference type="InterPro" id="IPR012341">
    <property type="entry name" value="6hp_glycosidase-like_sf"/>
</dbReference>
<keyword evidence="4" id="KW-1185">Reference proteome</keyword>
<dbReference type="Gene3D" id="2.60.120.260">
    <property type="entry name" value="Galactose-binding domain-like"/>
    <property type="match status" value="1"/>
</dbReference>
<gene>
    <name evidence="3" type="ORF">K491DRAFT_704018</name>
</gene>
<evidence type="ECO:0000313" key="4">
    <source>
        <dbReference type="Proteomes" id="UP000799324"/>
    </source>
</evidence>
<dbReference type="InterPro" id="IPR008928">
    <property type="entry name" value="6-hairpin_glycosidase_sf"/>
</dbReference>
<keyword evidence="1" id="KW-0732">Signal</keyword>
<evidence type="ECO:0000259" key="2">
    <source>
        <dbReference type="PROSITE" id="PS50022"/>
    </source>
</evidence>
<dbReference type="EMBL" id="MU004336">
    <property type="protein sequence ID" value="KAF2656416.1"/>
    <property type="molecule type" value="Genomic_DNA"/>
</dbReference>
<evidence type="ECO:0000256" key="1">
    <source>
        <dbReference type="SAM" id="SignalP"/>
    </source>
</evidence>
<evidence type="ECO:0000313" key="3">
    <source>
        <dbReference type="EMBL" id="KAF2656416.1"/>
    </source>
</evidence>
<dbReference type="Pfam" id="PF22422">
    <property type="entry name" value="MGH1-like_GH"/>
    <property type="match status" value="1"/>
</dbReference>
<feature type="domain" description="F5/8 type C" evidence="2">
    <location>
        <begin position="523"/>
        <end position="674"/>
    </location>
</feature>
<organism evidence="3 4">
    <name type="scientific">Lophiostoma macrostomum CBS 122681</name>
    <dbReference type="NCBI Taxonomy" id="1314788"/>
    <lineage>
        <taxon>Eukaryota</taxon>
        <taxon>Fungi</taxon>
        <taxon>Dikarya</taxon>
        <taxon>Ascomycota</taxon>
        <taxon>Pezizomycotina</taxon>
        <taxon>Dothideomycetes</taxon>
        <taxon>Pleosporomycetidae</taxon>
        <taxon>Pleosporales</taxon>
        <taxon>Lophiostomataceae</taxon>
        <taxon>Lophiostoma</taxon>
    </lineage>
</organism>
<dbReference type="Gene3D" id="1.50.10.10">
    <property type="match status" value="1"/>
</dbReference>
<dbReference type="InterPro" id="IPR008979">
    <property type="entry name" value="Galactose-bd-like_sf"/>
</dbReference>
<feature type="signal peptide" evidence="1">
    <location>
        <begin position="1"/>
        <end position="18"/>
    </location>
</feature>
<dbReference type="AlphaFoldDB" id="A0A6A6T996"/>
<sequence length="674" mass="75649">MKLTSVSSILLGVHHALATLDADVLAKKYFGNDAPWYLNRIPWFEASDPTITDVYYYRWRIFRAHQRDLGSNGYISTEFLNDVGWQTEPWASLNDATGFHIQEGRWCRDRRFKEDYATFMYSRNSNTRQFSESMAAAVWQGYLVDGVAEDAYSRLDAMQSVFNAWVDAYDTSKSLYYVEPLRDATEYTISSIDTTNGTDGFTGGLSFRPSINSYQYGNAIAIARLATLKGGMQSTVDSYNQRASSIKSNVQNSLWNSTFQHFIDRYQVNNQFVKYWDFIRGRELVGYVPWTHDLPDDTTSYAQSWKHILNSTQLAGSHGLRTNEPSYQYYLRQYRYEGTQPECQWNGPAWPFQTTQVLSGLANFLDHYPNGSAAGIIAKSDYVGILNQYAKLHYNPERGGILDLEEDYYPDTGYPIVGLKRSPHYFHSGFVDLVLSGLVGIRPSADDVLEVNPLADTSITYFRADQILYHGHNVSVQWDANGSRYGKAGFQVEVDGSVVASSASLTRVVVNTTRISPPPIIRRIAKSIQLNSTFTYPSGSVSAGNNSVTATQGALDGRIWFYLETDVANGWDSPKGNGTDIWFQIDLGAKTSVSSADIAFFANEAQGYDAPTQYSIQVDVGSGTWANVSSAKYAQPVANGITVVEWTATEIQKIRLVFRPQTGKMVRLVEFKVY</sequence>
<dbReference type="GO" id="GO:0016798">
    <property type="term" value="F:hydrolase activity, acting on glycosyl bonds"/>
    <property type="evidence" value="ECO:0007669"/>
    <property type="project" value="UniProtKB-KW"/>
</dbReference>
<name>A0A6A6T996_9PLEO</name>
<reference evidence="3" key="1">
    <citation type="journal article" date="2020" name="Stud. Mycol.">
        <title>101 Dothideomycetes genomes: a test case for predicting lifestyles and emergence of pathogens.</title>
        <authorList>
            <person name="Haridas S."/>
            <person name="Albert R."/>
            <person name="Binder M."/>
            <person name="Bloem J."/>
            <person name="Labutti K."/>
            <person name="Salamov A."/>
            <person name="Andreopoulos B."/>
            <person name="Baker S."/>
            <person name="Barry K."/>
            <person name="Bills G."/>
            <person name="Bluhm B."/>
            <person name="Cannon C."/>
            <person name="Castanera R."/>
            <person name="Culley D."/>
            <person name="Daum C."/>
            <person name="Ezra D."/>
            <person name="Gonzalez J."/>
            <person name="Henrissat B."/>
            <person name="Kuo A."/>
            <person name="Liang C."/>
            <person name="Lipzen A."/>
            <person name="Lutzoni F."/>
            <person name="Magnuson J."/>
            <person name="Mondo S."/>
            <person name="Nolan M."/>
            <person name="Ohm R."/>
            <person name="Pangilinan J."/>
            <person name="Park H.-J."/>
            <person name="Ramirez L."/>
            <person name="Alfaro M."/>
            <person name="Sun H."/>
            <person name="Tritt A."/>
            <person name="Yoshinaga Y."/>
            <person name="Zwiers L.-H."/>
            <person name="Turgeon B."/>
            <person name="Goodwin S."/>
            <person name="Spatafora J."/>
            <person name="Crous P."/>
            <person name="Grigoriev I."/>
        </authorList>
    </citation>
    <scope>NUCLEOTIDE SEQUENCE</scope>
    <source>
        <strain evidence="3">CBS 122681</strain>
    </source>
</reference>
<dbReference type="SUPFAM" id="SSF48208">
    <property type="entry name" value="Six-hairpin glycosidases"/>
    <property type="match status" value="1"/>
</dbReference>
<dbReference type="SUPFAM" id="SSF49785">
    <property type="entry name" value="Galactose-binding domain-like"/>
    <property type="match status" value="1"/>
</dbReference>
<feature type="chain" id="PRO_5025684113" evidence="1">
    <location>
        <begin position="19"/>
        <end position="674"/>
    </location>
</feature>
<dbReference type="InterPro" id="IPR054491">
    <property type="entry name" value="MGH1-like_GH"/>
</dbReference>
<proteinExistence type="predicted"/>
<dbReference type="GO" id="GO:0005975">
    <property type="term" value="P:carbohydrate metabolic process"/>
    <property type="evidence" value="ECO:0007669"/>
    <property type="project" value="InterPro"/>
</dbReference>
<accession>A0A6A6T996</accession>
<dbReference type="Proteomes" id="UP000799324">
    <property type="component" value="Unassembled WGS sequence"/>
</dbReference>
<dbReference type="OrthoDB" id="5382128at2759"/>
<protein>
    <submittedName>
        <fullName evidence="3">Six-hairpin glycosidase</fullName>
    </submittedName>
</protein>
<dbReference type="PROSITE" id="PS50022">
    <property type="entry name" value="FA58C_3"/>
    <property type="match status" value="1"/>
</dbReference>
<dbReference type="InterPro" id="IPR000421">
    <property type="entry name" value="FA58C"/>
</dbReference>
<dbReference type="Pfam" id="PF22633">
    <property type="entry name" value="F5_F8_type_C_2"/>
    <property type="match status" value="1"/>
</dbReference>